<organism evidence="1 2">
    <name type="scientific">Vallitalea guaymasensis</name>
    <dbReference type="NCBI Taxonomy" id="1185412"/>
    <lineage>
        <taxon>Bacteria</taxon>
        <taxon>Bacillati</taxon>
        <taxon>Bacillota</taxon>
        <taxon>Clostridia</taxon>
        <taxon>Lachnospirales</taxon>
        <taxon>Vallitaleaceae</taxon>
        <taxon>Vallitalea</taxon>
    </lineage>
</organism>
<keyword evidence="2" id="KW-1185">Reference proteome</keyword>
<dbReference type="Proteomes" id="UP000677305">
    <property type="component" value="Chromosome"/>
</dbReference>
<sequence>MIELEGNIVEEYKIGNTKVQIRDSGYINRTPEDIQKILDNISTIILNHYIREQNKVE</sequence>
<name>A0A8J8M7G8_9FIRM</name>
<dbReference type="AlphaFoldDB" id="A0A8J8M7G8"/>
<evidence type="ECO:0000313" key="1">
    <source>
        <dbReference type="EMBL" id="QUH27792.1"/>
    </source>
</evidence>
<dbReference type="EMBL" id="CP058561">
    <property type="protein sequence ID" value="QUH27792.1"/>
    <property type="molecule type" value="Genomic_DNA"/>
</dbReference>
<proteinExistence type="predicted"/>
<accession>A0A8J8M7G8</accession>
<protein>
    <submittedName>
        <fullName evidence="1">Uncharacterized protein</fullName>
    </submittedName>
</protein>
<dbReference type="RefSeq" id="WP_212692103.1">
    <property type="nucleotide sequence ID" value="NZ_CP058561.1"/>
</dbReference>
<gene>
    <name evidence="1" type="ORF">HYG85_02220</name>
</gene>
<dbReference type="KEGG" id="vgu:HYG85_02220"/>
<evidence type="ECO:0000313" key="2">
    <source>
        <dbReference type="Proteomes" id="UP000677305"/>
    </source>
</evidence>
<reference evidence="1 2" key="1">
    <citation type="submission" date="2020-07" db="EMBL/GenBank/DDBJ databases">
        <title>Vallitalea guaymasensis genome.</title>
        <authorList>
            <person name="Postec A."/>
        </authorList>
    </citation>
    <scope>NUCLEOTIDE SEQUENCE [LARGE SCALE GENOMIC DNA]</scope>
    <source>
        <strain evidence="1 2">Ra1766G1</strain>
    </source>
</reference>